<evidence type="ECO:0000313" key="2">
    <source>
        <dbReference type="EMBL" id="TGO85660.1"/>
    </source>
</evidence>
<reference evidence="2 3" key="1">
    <citation type="submission" date="2017-12" db="EMBL/GenBank/DDBJ databases">
        <title>Comparative genomics of Botrytis spp.</title>
        <authorList>
            <person name="Valero-Jimenez C.A."/>
            <person name="Tapia P."/>
            <person name="Veloso J."/>
            <person name="Silva-Moreno E."/>
            <person name="Staats M."/>
            <person name="Valdes J.H."/>
            <person name="Van Kan J.A.L."/>
        </authorList>
    </citation>
    <scope>NUCLEOTIDE SEQUENCE [LARGE SCALE GENOMIC DNA]</scope>
    <source>
        <strain evidence="2 3">MUCL3349</strain>
    </source>
</reference>
<protein>
    <submittedName>
        <fullName evidence="2">Uncharacterized protein</fullName>
    </submittedName>
</protein>
<comment type="caution">
    <text evidence="2">The sequence shown here is derived from an EMBL/GenBank/DDBJ whole genome shotgun (WGS) entry which is preliminary data.</text>
</comment>
<feature type="region of interest" description="Disordered" evidence="1">
    <location>
        <begin position="14"/>
        <end position="36"/>
    </location>
</feature>
<feature type="compositionally biased region" description="Acidic residues" evidence="1">
    <location>
        <begin position="92"/>
        <end position="106"/>
    </location>
</feature>
<evidence type="ECO:0000256" key="1">
    <source>
        <dbReference type="SAM" id="MobiDB-lite"/>
    </source>
</evidence>
<gene>
    <name evidence="2" type="ORF">BPOR_0375g00090</name>
</gene>
<feature type="region of interest" description="Disordered" evidence="1">
    <location>
        <begin position="92"/>
        <end position="142"/>
    </location>
</feature>
<proteinExistence type="predicted"/>
<keyword evidence="3" id="KW-1185">Reference proteome</keyword>
<dbReference type="AlphaFoldDB" id="A0A4Z1KJI7"/>
<evidence type="ECO:0000313" key="3">
    <source>
        <dbReference type="Proteomes" id="UP000297280"/>
    </source>
</evidence>
<name>A0A4Z1KJI7_9HELO</name>
<sequence>MRLPHINLLISPPPPLLPLPHHTSQQTRYEKENTIHDSKRKTGFEHRTRFIHFDSHSINIRISKGSEIDVVSGGVCEMRTVGIGDEAELVDAGDESAYETEIDERNEEGVGAGAVVGEEGCDGPGAGEHGDDEEHEDVVGGESVVGCVDVDEEGEHA</sequence>
<dbReference type="EMBL" id="PQXO01000374">
    <property type="protein sequence ID" value="TGO85660.1"/>
    <property type="molecule type" value="Genomic_DNA"/>
</dbReference>
<accession>A0A4Z1KJI7</accession>
<dbReference type="Proteomes" id="UP000297280">
    <property type="component" value="Unassembled WGS sequence"/>
</dbReference>
<organism evidence="2 3">
    <name type="scientific">Botrytis porri</name>
    <dbReference type="NCBI Taxonomy" id="87229"/>
    <lineage>
        <taxon>Eukaryota</taxon>
        <taxon>Fungi</taxon>
        <taxon>Dikarya</taxon>
        <taxon>Ascomycota</taxon>
        <taxon>Pezizomycotina</taxon>
        <taxon>Leotiomycetes</taxon>
        <taxon>Helotiales</taxon>
        <taxon>Sclerotiniaceae</taxon>
        <taxon>Botrytis</taxon>
    </lineage>
</organism>